<comment type="caution">
    <text evidence="3">The sequence shown here is derived from an EMBL/GenBank/DDBJ whole genome shotgun (WGS) entry which is preliminary data.</text>
</comment>
<proteinExistence type="predicted"/>
<feature type="transmembrane region" description="Helical" evidence="1">
    <location>
        <begin position="843"/>
        <end position="861"/>
    </location>
</feature>
<protein>
    <submittedName>
        <fullName evidence="3">Uncharacterized protein</fullName>
    </submittedName>
</protein>
<keyword evidence="2" id="KW-0732">Signal</keyword>
<accession>A0A853IN02</accession>
<keyword evidence="1" id="KW-0812">Transmembrane</keyword>
<keyword evidence="1" id="KW-1133">Transmembrane helix</keyword>
<dbReference type="AlphaFoldDB" id="A0A853IN02"/>
<evidence type="ECO:0000256" key="1">
    <source>
        <dbReference type="SAM" id="Phobius"/>
    </source>
</evidence>
<name>A0A853IN02_9BURK</name>
<organism evidence="3 4">
    <name type="scientific">Ottowia beijingensis</name>
    <dbReference type="NCBI Taxonomy" id="1207057"/>
    <lineage>
        <taxon>Bacteria</taxon>
        <taxon>Pseudomonadati</taxon>
        <taxon>Pseudomonadota</taxon>
        <taxon>Betaproteobacteria</taxon>
        <taxon>Burkholderiales</taxon>
        <taxon>Comamonadaceae</taxon>
        <taxon>Ottowia</taxon>
    </lineage>
</organism>
<keyword evidence="1" id="KW-0472">Membrane</keyword>
<feature type="signal peptide" evidence="2">
    <location>
        <begin position="1"/>
        <end position="30"/>
    </location>
</feature>
<keyword evidence="4" id="KW-1185">Reference proteome</keyword>
<evidence type="ECO:0000313" key="3">
    <source>
        <dbReference type="EMBL" id="NZA02003.1"/>
    </source>
</evidence>
<sequence length="863" mass="95432">MKSSQKNAKPSIRQAMLLGGSLVLAGAAQAGMVTDQHGNVGYDSAAECDAAVQAGTARFYRPVTDRKPARKAGEASVRTIRLSELSSATAQAAGLRYSAADYARGACDLGIRHVKGRPDITPELVGKWVPFSPDMPLNLYSNAAGQPVRATMAQCDNGFSGNLPRPVPPLPTVAEQVVAPPQPLPNQCFANILQPARFETRSEQVLIAPATRREEVVPATYKTVTEQVLVQPETRRQVAVPAELRTVTENVVVRPAGVRDEPVPPTFKASTEQMVTREATQHVEVVPPVYRTEMTRVVDVPEHTIQRVVPAVYKEVEETVMVSPDTTRTEVAEPRYRTEVERVLVRPEVVRYVPVRLPMKQVPERRLRAEATTRIEAVPPVLQTVVEPVEVRPATVRKMEVPAAYEIVTEQVKISEPYREWRRGRAWVGQAIEVVPLRAFVVDPTGQFKGYNVAGRSLVPAATGGASRGVIDMGATPADNRQLEDDVWCLVEVPAQYQTVQRKVLKAPATTSDIAVPAEYKNVTKQVVVREGTQRVVPVPAVYHSVYRQEVDFDRARALGYKFDPSGELIATPSGERLVRAEAIAHQPGVQIDRSYLALGRDAWVREVRVPAEYRNVNRYVPEQPAAVRVVDVPAAYRTTKRRVMVEPARTETVVVPATYKTVPTQVLVRAETTRAVPVPPEVQAITRYELDQPASLRQVPVPELVQPLSRQIVTREAGVREEVVPAVYRTETRQVIDQPASTRWVDVPAQYETLTWQVKVAEPREEKREVMCETNTHPDKIREVQRALQSVGFDPGAVNGVLAAPRWPPWRATSRRAACRCMATSTSTPCARWAWRRTDGKHAILMIAFGALLTGAAAVFHA</sequence>
<dbReference type="RefSeq" id="WP_180550386.1">
    <property type="nucleotide sequence ID" value="NZ_JACCKX010000001.1"/>
</dbReference>
<dbReference type="Proteomes" id="UP000589716">
    <property type="component" value="Unassembled WGS sequence"/>
</dbReference>
<evidence type="ECO:0000256" key="2">
    <source>
        <dbReference type="SAM" id="SignalP"/>
    </source>
</evidence>
<dbReference type="EMBL" id="JACCKX010000001">
    <property type="protein sequence ID" value="NZA02003.1"/>
    <property type="molecule type" value="Genomic_DNA"/>
</dbReference>
<evidence type="ECO:0000313" key="4">
    <source>
        <dbReference type="Proteomes" id="UP000589716"/>
    </source>
</evidence>
<gene>
    <name evidence="3" type="ORF">H0I39_10005</name>
</gene>
<reference evidence="3 4" key="1">
    <citation type="submission" date="2020-07" db="EMBL/GenBank/DDBJ databases">
        <authorList>
            <person name="Maaloum M."/>
        </authorList>
    </citation>
    <scope>NUCLEOTIDE SEQUENCE [LARGE SCALE GENOMIC DNA]</scope>
    <source>
        <strain evidence="3 4">GCS-AN-3</strain>
    </source>
</reference>
<feature type="chain" id="PRO_5032737391" evidence="2">
    <location>
        <begin position="31"/>
        <end position="863"/>
    </location>
</feature>